<evidence type="ECO:0000313" key="2">
    <source>
        <dbReference type="EMBL" id="SIO17648.1"/>
    </source>
</evidence>
<reference evidence="2 3" key="1">
    <citation type="submission" date="2016-11" db="EMBL/GenBank/DDBJ databases">
        <authorList>
            <person name="Jaros S."/>
            <person name="Januszkiewicz K."/>
            <person name="Wedrychowicz H."/>
        </authorList>
    </citation>
    <scope>NUCLEOTIDE SEQUENCE [LARGE SCALE GENOMIC DNA]</scope>
    <source>
        <strain evidence="2 3">DSM 17737</strain>
    </source>
</reference>
<dbReference type="OrthoDB" id="9776116at2"/>
<dbReference type="PANTHER" id="PTHR33608">
    <property type="entry name" value="BLL2464 PROTEIN"/>
    <property type="match status" value="1"/>
</dbReference>
<feature type="domain" description="DUF58" evidence="1">
    <location>
        <begin position="50"/>
        <end position="265"/>
    </location>
</feature>
<proteinExistence type="predicted"/>
<evidence type="ECO:0000259" key="1">
    <source>
        <dbReference type="Pfam" id="PF01882"/>
    </source>
</evidence>
<dbReference type="Proteomes" id="UP000198461">
    <property type="component" value="Unassembled WGS sequence"/>
</dbReference>
<protein>
    <recommendedName>
        <fullName evidence="1">DUF58 domain-containing protein</fullName>
    </recommendedName>
</protein>
<dbReference type="RefSeq" id="WP_074201929.1">
    <property type="nucleotide sequence ID" value="NZ_FSRE01000004.1"/>
</dbReference>
<dbReference type="Pfam" id="PF01882">
    <property type="entry name" value="DUF58"/>
    <property type="match status" value="1"/>
</dbReference>
<organism evidence="2 3">
    <name type="scientific">Sulfurivirga caldicuralii</name>
    <dbReference type="NCBI Taxonomy" id="364032"/>
    <lineage>
        <taxon>Bacteria</taxon>
        <taxon>Pseudomonadati</taxon>
        <taxon>Pseudomonadota</taxon>
        <taxon>Gammaproteobacteria</taxon>
        <taxon>Thiotrichales</taxon>
        <taxon>Piscirickettsiaceae</taxon>
        <taxon>Sulfurivirga</taxon>
    </lineage>
</organism>
<dbReference type="InterPro" id="IPR002881">
    <property type="entry name" value="DUF58"/>
</dbReference>
<gene>
    <name evidence="2" type="ORF">SAMN05443662_1660</name>
</gene>
<name>A0A1N6HCU3_9GAMM</name>
<dbReference type="EMBL" id="FSRE01000004">
    <property type="protein sequence ID" value="SIO17648.1"/>
    <property type="molecule type" value="Genomic_DNA"/>
</dbReference>
<dbReference type="AlphaFoldDB" id="A0A1N6HCU3"/>
<accession>A0A1N6HCU3</accession>
<sequence>MDGLYPSLQDLTRWRTLLAHRKLAHQQQLIAQLGGQQRSPRKGRGMEFAEVRPYQAGDEVRHIDWKVTARSQKLHTKVFTEAHERPTLLLLDQTGALCFASQGQLKSTLALHAASILGWLTLAQKDRIGGLTFDQQRHAWIAPQRHERALLELLRHASALQQAARPTPRSPQAWQQALEQTARLAPTASKVFLVGDGLALNESAFKLLGQLRRHHDIVLLHVQDLLENHLPDIGVVGVRQGERALYVDTHDARLRQRYAQHAAERWQQLRSRLAQLRIPVLRLHTHAEPLGQLMQQGVVR</sequence>
<dbReference type="PANTHER" id="PTHR33608:SF12">
    <property type="entry name" value="DUF58 DOMAIN-CONTAINING PROTEIN"/>
    <property type="match status" value="1"/>
</dbReference>
<dbReference type="STRING" id="364032.SAMN05443662_1660"/>
<evidence type="ECO:0000313" key="3">
    <source>
        <dbReference type="Proteomes" id="UP000198461"/>
    </source>
</evidence>
<keyword evidence="3" id="KW-1185">Reference proteome</keyword>